<proteinExistence type="predicted"/>
<dbReference type="InterPro" id="IPR008441">
    <property type="entry name" value="AfumC-like_glycosyl_Trfase"/>
</dbReference>
<evidence type="ECO:0000313" key="2">
    <source>
        <dbReference type="Proteomes" id="UP000265742"/>
    </source>
</evidence>
<dbReference type="Proteomes" id="UP000265742">
    <property type="component" value="Unassembled WGS sequence"/>
</dbReference>
<dbReference type="SUPFAM" id="SSF53448">
    <property type="entry name" value="Nucleotide-diphospho-sugar transferases"/>
    <property type="match status" value="1"/>
</dbReference>
<name>A0A3A1U5R4_9MICO</name>
<dbReference type="Gene3D" id="3.90.550.20">
    <property type="match status" value="1"/>
</dbReference>
<comment type="caution">
    <text evidence="1">The sequence shown here is derived from an EMBL/GenBank/DDBJ whole genome shotgun (WGS) entry which is preliminary data.</text>
</comment>
<evidence type="ECO:0000313" key="1">
    <source>
        <dbReference type="EMBL" id="RIX28274.1"/>
    </source>
</evidence>
<gene>
    <name evidence="1" type="ORF">D1781_12525</name>
</gene>
<accession>A0A3A1U5R4</accession>
<organism evidence="1 2">
    <name type="scientific">Amnibacterium setariae</name>
    <dbReference type="NCBI Taxonomy" id="2306585"/>
    <lineage>
        <taxon>Bacteria</taxon>
        <taxon>Bacillati</taxon>
        <taxon>Actinomycetota</taxon>
        <taxon>Actinomycetes</taxon>
        <taxon>Micrococcales</taxon>
        <taxon>Microbacteriaceae</taxon>
        <taxon>Amnibacterium</taxon>
    </lineage>
</organism>
<dbReference type="InterPro" id="IPR029044">
    <property type="entry name" value="Nucleotide-diphossugar_trans"/>
</dbReference>
<dbReference type="AlphaFoldDB" id="A0A3A1U5R4"/>
<keyword evidence="2" id="KW-1185">Reference proteome</keyword>
<dbReference type="EMBL" id="QXTG01000002">
    <property type="protein sequence ID" value="RIX28274.1"/>
    <property type="molecule type" value="Genomic_DNA"/>
</dbReference>
<evidence type="ECO:0008006" key="3">
    <source>
        <dbReference type="Google" id="ProtNLM"/>
    </source>
</evidence>
<sequence length="369" mass="42313">MRTVTAALMAATLLPGGALQKQVGRIAYHRRRPVVAQRAFAGALRTRPDRETWLYAASTEERLKRPDRRDADVAIANERFPAPDYDARAAFAVSTARPWERDAVARFAAEHADRLAAAALELRESARDTGRGRFAFVYWNSLDRPDVVQHCIASMRAHLPADLTLVELHDGNLADWVDIDRRILDLVDIPAHRADLIRLHLLSTWGGMWLDASCLLNPDFPAFAGTIRDEDLFLFTYRGSRTGNWFIWGTPESYRLQLLRSTLDAWFLDGRRWTNYFMFHDVVEMLYWTDPRYRAEWDAGMHLRPDRAFDCHKTLGRSVTDEEWRAVRRRSPINKLSWRKYNAPELRADPTSGIARLMAEPLPAGLVSA</sequence>
<dbReference type="GO" id="GO:0016757">
    <property type="term" value="F:glycosyltransferase activity"/>
    <property type="evidence" value="ECO:0007669"/>
    <property type="project" value="InterPro"/>
</dbReference>
<reference evidence="2" key="1">
    <citation type="submission" date="2018-09" db="EMBL/GenBank/DDBJ databases">
        <authorList>
            <person name="Kim I."/>
        </authorList>
    </citation>
    <scope>NUCLEOTIDE SEQUENCE [LARGE SCALE GENOMIC DNA]</scope>
    <source>
        <strain evidence="2">DD4a</strain>
    </source>
</reference>
<protein>
    <recommendedName>
        <fullName evidence="3">Capsular biosynthesis protein</fullName>
    </recommendedName>
</protein>
<dbReference type="Pfam" id="PF05704">
    <property type="entry name" value="Caps_synth"/>
    <property type="match status" value="1"/>
</dbReference>